<dbReference type="PROSITE" id="PS00086">
    <property type="entry name" value="CYTOCHROME_P450"/>
    <property type="match status" value="1"/>
</dbReference>
<evidence type="ECO:0000313" key="5">
    <source>
        <dbReference type="Proteomes" id="UP001500902"/>
    </source>
</evidence>
<evidence type="ECO:0000313" key="4">
    <source>
        <dbReference type="EMBL" id="GAA3710869.1"/>
    </source>
</evidence>
<evidence type="ECO:0000256" key="1">
    <source>
        <dbReference type="ARBA" id="ARBA00001971"/>
    </source>
</evidence>
<protein>
    <submittedName>
        <fullName evidence="4">Cytochrome P450</fullName>
    </submittedName>
</protein>
<dbReference type="InterPro" id="IPR002401">
    <property type="entry name" value="Cyt_P450_E_grp-I"/>
</dbReference>
<keyword evidence="3" id="KW-0503">Monooxygenase</keyword>
<dbReference type="InterPro" id="IPR050121">
    <property type="entry name" value="Cytochrome_P450_monoxygenase"/>
</dbReference>
<dbReference type="Pfam" id="PF00067">
    <property type="entry name" value="p450"/>
    <property type="match status" value="1"/>
</dbReference>
<organism evidence="4 5">
    <name type="scientific">Nonomuraea antimicrobica</name>
    <dbReference type="NCBI Taxonomy" id="561173"/>
    <lineage>
        <taxon>Bacteria</taxon>
        <taxon>Bacillati</taxon>
        <taxon>Actinomycetota</taxon>
        <taxon>Actinomycetes</taxon>
        <taxon>Streptosporangiales</taxon>
        <taxon>Streptosporangiaceae</taxon>
        <taxon>Nonomuraea</taxon>
    </lineage>
</organism>
<evidence type="ECO:0000256" key="2">
    <source>
        <dbReference type="ARBA" id="ARBA00010617"/>
    </source>
</evidence>
<comment type="cofactor">
    <cofactor evidence="1">
        <name>heme</name>
        <dbReference type="ChEBI" id="CHEBI:30413"/>
    </cofactor>
</comment>
<dbReference type="EMBL" id="BAAAZP010000211">
    <property type="protein sequence ID" value="GAA3710869.1"/>
    <property type="molecule type" value="Genomic_DNA"/>
</dbReference>
<dbReference type="InterPro" id="IPR036396">
    <property type="entry name" value="Cyt_P450_sf"/>
</dbReference>
<dbReference type="Gene3D" id="1.10.630.10">
    <property type="entry name" value="Cytochrome P450"/>
    <property type="match status" value="1"/>
</dbReference>
<dbReference type="PRINTS" id="PR00385">
    <property type="entry name" value="P450"/>
</dbReference>
<dbReference type="CDD" id="cd11049">
    <property type="entry name" value="CYP170A1-like"/>
    <property type="match status" value="1"/>
</dbReference>
<dbReference type="InterPro" id="IPR017972">
    <property type="entry name" value="Cyt_P450_CS"/>
</dbReference>
<proteinExistence type="inferred from homology"/>
<sequence length="428" mass="47881">MIGHALQLWRRPLEFLDTLTAYDPLVAVHLGPRPSYVLINPGLVQQVLVTDAARYAKGRSFEKLHDYLGQGLATSEGPFHLRQRRMMQPAFHHGQIAHYVDIMARLAAQRAASWRPGQIVDVTHEMHDLSLAVVTSTLFSTALDEGLVADIRHAMPVVLRGAYTRVLDPTNLWHKIPTPGNRHLADANRRLHTAIDRLIRTRREKPQAEQQDLLSMLLQAQDGDGGTMTDQQVHDELITLLVAGTETAAGGLAWLFHELGQNPAVDRALQRELRDTLTGALTPDVLSRLPYTRRVVDEALRMRNPGGMTTRRAMAEVELGGHHFPGGTEFIFSAWVLHRNPRYFPDPVRFDPDRWLPDRPPVPRGAFIPFGAGSHMCIGESYARTEMTTVVAAVASRWRLEPLPGAEVRGIMTSTNSPGKLLMRVQER</sequence>
<dbReference type="Proteomes" id="UP001500902">
    <property type="component" value="Unassembled WGS sequence"/>
</dbReference>
<keyword evidence="3" id="KW-0349">Heme</keyword>
<comment type="similarity">
    <text evidence="2 3">Belongs to the cytochrome P450 family.</text>
</comment>
<gene>
    <name evidence="4" type="ORF">GCM10022224_090390</name>
</gene>
<keyword evidence="5" id="KW-1185">Reference proteome</keyword>
<reference evidence="5" key="1">
    <citation type="journal article" date="2019" name="Int. J. Syst. Evol. Microbiol.">
        <title>The Global Catalogue of Microorganisms (GCM) 10K type strain sequencing project: providing services to taxonomists for standard genome sequencing and annotation.</title>
        <authorList>
            <consortium name="The Broad Institute Genomics Platform"/>
            <consortium name="The Broad Institute Genome Sequencing Center for Infectious Disease"/>
            <person name="Wu L."/>
            <person name="Ma J."/>
        </authorList>
    </citation>
    <scope>NUCLEOTIDE SEQUENCE [LARGE SCALE GENOMIC DNA]</scope>
    <source>
        <strain evidence="5">JCM 16904</strain>
    </source>
</reference>
<accession>A0ABP7DVV8</accession>
<dbReference type="InterPro" id="IPR001128">
    <property type="entry name" value="Cyt_P450"/>
</dbReference>
<comment type="caution">
    <text evidence="4">The sequence shown here is derived from an EMBL/GenBank/DDBJ whole genome shotgun (WGS) entry which is preliminary data.</text>
</comment>
<dbReference type="PANTHER" id="PTHR24305:SF166">
    <property type="entry name" value="CYTOCHROME P450 12A4, MITOCHONDRIAL-RELATED"/>
    <property type="match status" value="1"/>
</dbReference>
<evidence type="ECO:0000256" key="3">
    <source>
        <dbReference type="RuleBase" id="RU000461"/>
    </source>
</evidence>
<name>A0ABP7DVV8_9ACTN</name>
<keyword evidence="3" id="KW-0560">Oxidoreductase</keyword>
<dbReference type="PANTHER" id="PTHR24305">
    <property type="entry name" value="CYTOCHROME P450"/>
    <property type="match status" value="1"/>
</dbReference>
<dbReference type="PRINTS" id="PR00463">
    <property type="entry name" value="EP450I"/>
</dbReference>
<keyword evidence="3" id="KW-0479">Metal-binding</keyword>
<keyword evidence="3" id="KW-0408">Iron</keyword>
<dbReference type="SUPFAM" id="SSF48264">
    <property type="entry name" value="Cytochrome P450"/>
    <property type="match status" value="1"/>
</dbReference>